<dbReference type="EMBL" id="JAUIQD010000009">
    <property type="protein sequence ID" value="KAK3339796.1"/>
    <property type="molecule type" value="Genomic_DNA"/>
</dbReference>
<name>A0AAJ0M7M0_9PEZI</name>
<dbReference type="AlphaFoldDB" id="A0AAJ0M7M0"/>
<sequence>MVKVFNTKLTTTNTTKMHPLALAAAPLLPWQITRLATHSPSGYPGSTPYNTVSLTITDPNTLSLGRTRFGAALFPSSTVNCTVKWLAYGGEEPYLGRATPCSGINHGRWTVELVRGNRSGYGGSGTTDFGVRLGLEESITLNEGPVSLNGTVLVAQELVETRCLSKAGCGGTVPDFEVLPPGEGVVERV</sequence>
<accession>A0AAJ0M7M0</accession>
<protein>
    <submittedName>
        <fullName evidence="1">Uncharacterized protein</fullName>
    </submittedName>
</protein>
<keyword evidence="2" id="KW-1185">Reference proteome</keyword>
<comment type="caution">
    <text evidence="1">The sequence shown here is derived from an EMBL/GenBank/DDBJ whole genome shotgun (WGS) entry which is preliminary data.</text>
</comment>
<reference evidence="1" key="1">
    <citation type="journal article" date="2023" name="Mol. Phylogenet. Evol.">
        <title>Genome-scale phylogeny and comparative genomics of the fungal order Sordariales.</title>
        <authorList>
            <person name="Hensen N."/>
            <person name="Bonometti L."/>
            <person name="Westerberg I."/>
            <person name="Brannstrom I.O."/>
            <person name="Guillou S."/>
            <person name="Cros-Aarteil S."/>
            <person name="Calhoun S."/>
            <person name="Haridas S."/>
            <person name="Kuo A."/>
            <person name="Mondo S."/>
            <person name="Pangilinan J."/>
            <person name="Riley R."/>
            <person name="LaButti K."/>
            <person name="Andreopoulos B."/>
            <person name="Lipzen A."/>
            <person name="Chen C."/>
            <person name="Yan M."/>
            <person name="Daum C."/>
            <person name="Ng V."/>
            <person name="Clum A."/>
            <person name="Steindorff A."/>
            <person name="Ohm R.A."/>
            <person name="Martin F."/>
            <person name="Silar P."/>
            <person name="Natvig D.O."/>
            <person name="Lalanne C."/>
            <person name="Gautier V."/>
            <person name="Ament-Velasquez S.L."/>
            <person name="Kruys A."/>
            <person name="Hutchinson M.I."/>
            <person name="Powell A.J."/>
            <person name="Barry K."/>
            <person name="Miller A.N."/>
            <person name="Grigoriev I.V."/>
            <person name="Debuchy R."/>
            <person name="Gladieux P."/>
            <person name="Hiltunen Thoren M."/>
            <person name="Johannesson H."/>
        </authorList>
    </citation>
    <scope>NUCLEOTIDE SEQUENCE</scope>
    <source>
        <strain evidence="1">CBS 955.72</strain>
    </source>
</reference>
<proteinExistence type="predicted"/>
<organism evidence="1 2">
    <name type="scientific">Lasiosphaeria hispida</name>
    <dbReference type="NCBI Taxonomy" id="260671"/>
    <lineage>
        <taxon>Eukaryota</taxon>
        <taxon>Fungi</taxon>
        <taxon>Dikarya</taxon>
        <taxon>Ascomycota</taxon>
        <taxon>Pezizomycotina</taxon>
        <taxon>Sordariomycetes</taxon>
        <taxon>Sordariomycetidae</taxon>
        <taxon>Sordariales</taxon>
        <taxon>Lasiosphaeriaceae</taxon>
        <taxon>Lasiosphaeria</taxon>
    </lineage>
</organism>
<reference evidence="1" key="2">
    <citation type="submission" date="2023-06" db="EMBL/GenBank/DDBJ databases">
        <authorList>
            <consortium name="Lawrence Berkeley National Laboratory"/>
            <person name="Haridas S."/>
            <person name="Hensen N."/>
            <person name="Bonometti L."/>
            <person name="Westerberg I."/>
            <person name="Brannstrom I.O."/>
            <person name="Guillou S."/>
            <person name="Cros-Aarteil S."/>
            <person name="Calhoun S."/>
            <person name="Kuo A."/>
            <person name="Mondo S."/>
            <person name="Pangilinan J."/>
            <person name="Riley R."/>
            <person name="Labutti K."/>
            <person name="Andreopoulos B."/>
            <person name="Lipzen A."/>
            <person name="Chen C."/>
            <person name="Yanf M."/>
            <person name="Daum C."/>
            <person name="Ng V."/>
            <person name="Clum A."/>
            <person name="Steindorff A."/>
            <person name="Ohm R."/>
            <person name="Martin F."/>
            <person name="Silar P."/>
            <person name="Natvig D."/>
            <person name="Lalanne C."/>
            <person name="Gautier V."/>
            <person name="Ament-Velasquez S.L."/>
            <person name="Kruys A."/>
            <person name="Hutchinson M.I."/>
            <person name="Powell A.J."/>
            <person name="Barry K."/>
            <person name="Miller A.N."/>
            <person name="Grigoriev I.V."/>
            <person name="Debuchy R."/>
            <person name="Gladieux P."/>
            <person name="Thoren M.H."/>
            <person name="Johannesson H."/>
        </authorList>
    </citation>
    <scope>NUCLEOTIDE SEQUENCE</scope>
    <source>
        <strain evidence="1">CBS 955.72</strain>
    </source>
</reference>
<evidence type="ECO:0000313" key="1">
    <source>
        <dbReference type="EMBL" id="KAK3339796.1"/>
    </source>
</evidence>
<evidence type="ECO:0000313" key="2">
    <source>
        <dbReference type="Proteomes" id="UP001275084"/>
    </source>
</evidence>
<dbReference type="Proteomes" id="UP001275084">
    <property type="component" value="Unassembled WGS sequence"/>
</dbReference>
<gene>
    <name evidence="1" type="ORF">B0T25DRAFT_466878</name>
</gene>